<keyword evidence="5 8" id="KW-0812">Transmembrane</keyword>
<evidence type="ECO:0000313" key="9">
    <source>
        <dbReference type="EMBL" id="WXB15314.1"/>
    </source>
</evidence>
<evidence type="ECO:0000256" key="2">
    <source>
        <dbReference type="ARBA" id="ARBA00010068"/>
    </source>
</evidence>
<feature type="transmembrane region" description="Helical" evidence="8">
    <location>
        <begin position="174"/>
        <end position="193"/>
    </location>
</feature>
<dbReference type="Gene3D" id="1.25.40.600">
    <property type="match status" value="1"/>
</dbReference>
<comment type="similarity">
    <text evidence="2">Belongs to the AmiS/UreI family.</text>
</comment>
<feature type="transmembrane region" description="Helical" evidence="8">
    <location>
        <begin position="31"/>
        <end position="51"/>
    </location>
</feature>
<accession>A0ABZ2M0D8</accession>
<feature type="transmembrane region" description="Helical" evidence="8">
    <location>
        <begin position="148"/>
        <end position="168"/>
    </location>
</feature>
<gene>
    <name evidence="9" type="ORF">LZC94_46775</name>
</gene>
<evidence type="ECO:0000256" key="8">
    <source>
        <dbReference type="SAM" id="Phobius"/>
    </source>
</evidence>
<evidence type="ECO:0000313" key="10">
    <source>
        <dbReference type="Proteomes" id="UP001370348"/>
    </source>
</evidence>
<dbReference type="RefSeq" id="WP_394824940.1">
    <property type="nucleotide sequence ID" value="NZ_CP089984.1"/>
</dbReference>
<dbReference type="Proteomes" id="UP001370348">
    <property type="component" value="Chromosome"/>
</dbReference>
<proteinExistence type="inferred from homology"/>
<feature type="transmembrane region" description="Helical" evidence="8">
    <location>
        <begin position="6"/>
        <end position="24"/>
    </location>
</feature>
<dbReference type="CDD" id="cd13429">
    <property type="entry name" value="UreI_AmiS_like_2"/>
    <property type="match status" value="1"/>
</dbReference>
<reference evidence="9 10" key="1">
    <citation type="submission" date="2021-12" db="EMBL/GenBank/DDBJ databases">
        <title>Discovery of the Pendulisporaceae a myxobacterial family with distinct sporulation behavior and unique specialized metabolism.</title>
        <authorList>
            <person name="Garcia R."/>
            <person name="Popoff A."/>
            <person name="Bader C.D."/>
            <person name="Loehr J."/>
            <person name="Walesch S."/>
            <person name="Walt C."/>
            <person name="Boldt J."/>
            <person name="Bunk B."/>
            <person name="Haeckl F.J.F.P.J."/>
            <person name="Gunesch A.P."/>
            <person name="Birkelbach J."/>
            <person name="Nuebel U."/>
            <person name="Pietschmann T."/>
            <person name="Bach T."/>
            <person name="Mueller R."/>
        </authorList>
    </citation>
    <scope>NUCLEOTIDE SEQUENCE [LARGE SCALE GENOMIC DNA]</scope>
    <source>
        <strain evidence="9 10">MSr11954</strain>
    </source>
</reference>
<evidence type="ECO:0000256" key="7">
    <source>
        <dbReference type="ARBA" id="ARBA00023136"/>
    </source>
</evidence>
<evidence type="ECO:0000256" key="3">
    <source>
        <dbReference type="ARBA" id="ARBA00022448"/>
    </source>
</evidence>
<keyword evidence="3" id="KW-0813">Transport</keyword>
<organism evidence="9 10">
    <name type="scientific">Pendulispora albinea</name>
    <dbReference type="NCBI Taxonomy" id="2741071"/>
    <lineage>
        <taxon>Bacteria</taxon>
        <taxon>Pseudomonadati</taxon>
        <taxon>Myxococcota</taxon>
        <taxon>Myxococcia</taxon>
        <taxon>Myxococcales</taxon>
        <taxon>Sorangiineae</taxon>
        <taxon>Pendulisporaceae</taxon>
        <taxon>Pendulispora</taxon>
    </lineage>
</organism>
<name>A0ABZ2M0D8_9BACT</name>
<dbReference type="InterPro" id="IPR003211">
    <property type="entry name" value="AmiSUreI_transpt"/>
</dbReference>
<keyword evidence="6 8" id="KW-1133">Transmembrane helix</keyword>
<dbReference type="InterPro" id="IPR038523">
    <property type="entry name" value="AmiSUreI_transpt_sf"/>
</dbReference>
<evidence type="ECO:0000256" key="4">
    <source>
        <dbReference type="ARBA" id="ARBA00022475"/>
    </source>
</evidence>
<dbReference type="EMBL" id="CP089984">
    <property type="protein sequence ID" value="WXB15314.1"/>
    <property type="molecule type" value="Genomic_DNA"/>
</dbReference>
<comment type="subcellular location">
    <subcellularLocation>
        <location evidence="1">Cell membrane</location>
        <topology evidence="1">Multi-pass membrane protein</topology>
    </subcellularLocation>
</comment>
<evidence type="ECO:0000256" key="1">
    <source>
        <dbReference type="ARBA" id="ARBA00004651"/>
    </source>
</evidence>
<feature type="transmembrane region" description="Helical" evidence="8">
    <location>
        <begin position="57"/>
        <end position="80"/>
    </location>
</feature>
<feature type="transmembrane region" description="Helical" evidence="8">
    <location>
        <begin position="87"/>
        <end position="108"/>
    </location>
</feature>
<keyword evidence="4" id="KW-1003">Cell membrane</keyword>
<sequence length="208" mass="21856">MNNVGLLYVGAVLMINGLMLLGRIPSRSAAVLNLFVGALQCITPTVLIIQAHGEPQAILGASGLYLFGFTYLYVGIVNLAGFEAEGIGWFSLFVAFAALVYSGLSFFGPGNDPVFGVIWLAWALLWTLFFLVLALGKTRLTRFTGWTTLLLSQPTCTIPAFLLMTGSYQTSGTLAAIAAGVFVVLIALAGVLASRSEGWVGSNAAAPA</sequence>
<protein>
    <submittedName>
        <fullName evidence="9">AmiS/UreI family transporter</fullName>
    </submittedName>
</protein>
<evidence type="ECO:0000256" key="6">
    <source>
        <dbReference type="ARBA" id="ARBA00022989"/>
    </source>
</evidence>
<keyword evidence="7 8" id="KW-0472">Membrane</keyword>
<dbReference type="Pfam" id="PF02293">
    <property type="entry name" value="AmiS_UreI"/>
    <property type="match status" value="1"/>
</dbReference>
<keyword evidence="10" id="KW-1185">Reference proteome</keyword>
<feature type="transmembrane region" description="Helical" evidence="8">
    <location>
        <begin position="114"/>
        <end position="136"/>
    </location>
</feature>
<evidence type="ECO:0000256" key="5">
    <source>
        <dbReference type="ARBA" id="ARBA00022692"/>
    </source>
</evidence>